<evidence type="ECO:0000256" key="1">
    <source>
        <dbReference type="SAM" id="Phobius"/>
    </source>
</evidence>
<keyword evidence="1" id="KW-0812">Transmembrane</keyword>
<feature type="transmembrane region" description="Helical" evidence="1">
    <location>
        <begin position="39"/>
        <end position="57"/>
    </location>
</feature>
<organism evidence="2 3">
    <name type="scientific">Pedobacter psychrophilus</name>
    <dbReference type="NCBI Taxonomy" id="1826909"/>
    <lineage>
        <taxon>Bacteria</taxon>
        <taxon>Pseudomonadati</taxon>
        <taxon>Bacteroidota</taxon>
        <taxon>Sphingobacteriia</taxon>
        <taxon>Sphingobacteriales</taxon>
        <taxon>Sphingobacteriaceae</taxon>
        <taxon>Pedobacter</taxon>
    </lineage>
</organism>
<comment type="caution">
    <text evidence="2">The sequence shown here is derived from an EMBL/GenBank/DDBJ whole genome shotgun (WGS) entry which is preliminary data.</text>
</comment>
<feature type="transmembrane region" description="Helical" evidence="1">
    <location>
        <begin position="7"/>
        <end position="27"/>
    </location>
</feature>
<reference evidence="2 3" key="2">
    <citation type="submission" date="2016-06" db="EMBL/GenBank/DDBJ databases">
        <title>Pedobacter psychrophilus sp. nov., isolated from Antarctic fragmentary rock.</title>
        <authorList>
            <person name="Svec P."/>
        </authorList>
    </citation>
    <scope>NUCLEOTIDE SEQUENCE [LARGE SCALE GENOMIC DNA]</scope>
    <source>
        <strain evidence="2 3">CCM 8644</strain>
    </source>
</reference>
<keyword evidence="3" id="KW-1185">Reference proteome</keyword>
<dbReference type="AlphaFoldDB" id="A0A179DIN3"/>
<feature type="transmembrane region" description="Helical" evidence="1">
    <location>
        <begin position="66"/>
        <end position="85"/>
    </location>
</feature>
<evidence type="ECO:0000313" key="3">
    <source>
        <dbReference type="Proteomes" id="UP000078459"/>
    </source>
</evidence>
<evidence type="ECO:0000313" key="2">
    <source>
        <dbReference type="EMBL" id="OAQ40652.1"/>
    </source>
</evidence>
<dbReference type="STRING" id="1826909.A5893_06845"/>
<accession>A0A179DIN3</accession>
<proteinExistence type="predicted"/>
<dbReference type="Proteomes" id="UP000078459">
    <property type="component" value="Unassembled WGS sequence"/>
</dbReference>
<keyword evidence="1" id="KW-0472">Membrane</keyword>
<reference evidence="2 3" key="1">
    <citation type="submission" date="2016-04" db="EMBL/GenBank/DDBJ databases">
        <authorList>
            <person name="Evans L.H."/>
            <person name="Alamgir A."/>
            <person name="Owens N."/>
            <person name="Weber N.D."/>
            <person name="Virtaneva K."/>
            <person name="Barbian K."/>
            <person name="Babar A."/>
            <person name="Rosenke K."/>
        </authorList>
    </citation>
    <scope>NUCLEOTIDE SEQUENCE [LARGE SCALE GENOMIC DNA]</scope>
    <source>
        <strain evidence="2 3">CCM 8644</strain>
    </source>
</reference>
<sequence length="88" mass="10003">MPKIKFTPLNIVVALCLAYAFYCLLGFDRGNSAISTTAKVGYSLALTLILFLTDILFRRFIKDTKWLWLIQGSFVLLIIVMMIIAQKL</sequence>
<keyword evidence="1" id="KW-1133">Transmembrane helix</keyword>
<dbReference type="RefSeq" id="WP_068822114.1">
    <property type="nucleotide sequence ID" value="NZ_LWHJ01000022.1"/>
</dbReference>
<name>A0A179DIN3_9SPHI</name>
<protein>
    <submittedName>
        <fullName evidence="2">Uncharacterized protein</fullName>
    </submittedName>
</protein>
<dbReference type="EMBL" id="LWHJ01000022">
    <property type="protein sequence ID" value="OAQ40652.1"/>
    <property type="molecule type" value="Genomic_DNA"/>
</dbReference>
<gene>
    <name evidence="2" type="ORF">A5893_06845</name>
</gene>